<evidence type="ECO:0000256" key="1">
    <source>
        <dbReference type="SAM" id="MobiDB-lite"/>
    </source>
</evidence>
<gene>
    <name evidence="2" type="ORF">Cadr_000023190</name>
</gene>
<protein>
    <submittedName>
        <fullName evidence="2">Uncharacterized protein</fullName>
    </submittedName>
</protein>
<evidence type="ECO:0000313" key="2">
    <source>
        <dbReference type="EMBL" id="KAB1258847.1"/>
    </source>
</evidence>
<dbReference type="AlphaFoldDB" id="A0A5N4CJ05"/>
<accession>A0A5N4CJ05</accession>
<dbReference type="Proteomes" id="UP000299084">
    <property type="component" value="Unassembled WGS sequence"/>
</dbReference>
<sequence length="86" mass="9809">MQELCYFFFKGQWTGLCLVLDGRLRHLTSPLPQPTVPHEPEGPSVPSSTSFAEHPVAVTNLFRASVVINHKMWKVITPRWYSVLQC</sequence>
<comment type="caution">
    <text evidence="2">The sequence shown here is derived from an EMBL/GenBank/DDBJ whole genome shotgun (WGS) entry which is preliminary data.</text>
</comment>
<feature type="region of interest" description="Disordered" evidence="1">
    <location>
        <begin position="31"/>
        <end position="50"/>
    </location>
</feature>
<evidence type="ECO:0000313" key="3">
    <source>
        <dbReference type="Proteomes" id="UP000299084"/>
    </source>
</evidence>
<proteinExistence type="predicted"/>
<name>A0A5N4CJ05_CAMDR</name>
<reference evidence="2 3" key="1">
    <citation type="journal article" date="2019" name="Mol. Ecol. Resour.">
        <title>Improving Illumina assemblies with Hi-C and long reads: an example with the North African dromedary.</title>
        <authorList>
            <person name="Elbers J.P."/>
            <person name="Rogers M.F."/>
            <person name="Perelman P.L."/>
            <person name="Proskuryakova A.A."/>
            <person name="Serdyukova N.A."/>
            <person name="Johnson W.E."/>
            <person name="Horin P."/>
            <person name="Corander J."/>
            <person name="Murphy D."/>
            <person name="Burger P.A."/>
        </authorList>
    </citation>
    <scope>NUCLEOTIDE SEQUENCE [LARGE SCALE GENOMIC DNA]</scope>
    <source>
        <strain evidence="2">Drom800</strain>
        <tissue evidence="2">Blood</tissue>
    </source>
</reference>
<keyword evidence="3" id="KW-1185">Reference proteome</keyword>
<organism evidence="2 3">
    <name type="scientific">Camelus dromedarius</name>
    <name type="common">Dromedary</name>
    <name type="synonym">Arabian camel</name>
    <dbReference type="NCBI Taxonomy" id="9838"/>
    <lineage>
        <taxon>Eukaryota</taxon>
        <taxon>Metazoa</taxon>
        <taxon>Chordata</taxon>
        <taxon>Craniata</taxon>
        <taxon>Vertebrata</taxon>
        <taxon>Euteleostomi</taxon>
        <taxon>Mammalia</taxon>
        <taxon>Eutheria</taxon>
        <taxon>Laurasiatheria</taxon>
        <taxon>Artiodactyla</taxon>
        <taxon>Tylopoda</taxon>
        <taxon>Camelidae</taxon>
        <taxon>Camelus</taxon>
    </lineage>
</organism>
<dbReference type="EMBL" id="JWIN03000023">
    <property type="protein sequence ID" value="KAB1258847.1"/>
    <property type="molecule type" value="Genomic_DNA"/>
</dbReference>